<feature type="domain" description="Endonuclease/exonuclease/phosphatase" evidence="2">
    <location>
        <begin position="44"/>
        <end position="288"/>
    </location>
</feature>
<evidence type="ECO:0000313" key="3">
    <source>
        <dbReference type="EMBL" id="GKI18214.1"/>
    </source>
</evidence>
<evidence type="ECO:0000256" key="1">
    <source>
        <dbReference type="SAM" id="SignalP"/>
    </source>
</evidence>
<evidence type="ECO:0000259" key="2">
    <source>
        <dbReference type="Pfam" id="PF03372"/>
    </source>
</evidence>
<organism evidence="3 4">
    <name type="scientific">Alistipes finegoldii</name>
    <dbReference type="NCBI Taxonomy" id="214856"/>
    <lineage>
        <taxon>Bacteria</taxon>
        <taxon>Pseudomonadati</taxon>
        <taxon>Bacteroidota</taxon>
        <taxon>Bacteroidia</taxon>
        <taxon>Bacteroidales</taxon>
        <taxon>Rikenellaceae</taxon>
        <taxon>Alistipes</taxon>
    </lineage>
</organism>
<feature type="chain" id="PRO_5041273139" evidence="1">
    <location>
        <begin position="33"/>
        <end position="297"/>
    </location>
</feature>
<keyword evidence="3" id="KW-0540">Nuclease</keyword>
<keyword evidence="1" id="KW-0732">Signal</keyword>
<accession>A0AA37KNL7</accession>
<name>A0AA37KNL7_9BACT</name>
<dbReference type="EMBL" id="BQOL01000001">
    <property type="protein sequence ID" value="GKI18214.1"/>
    <property type="molecule type" value="Genomic_DNA"/>
</dbReference>
<dbReference type="GO" id="GO:0000175">
    <property type="term" value="F:3'-5'-RNA exonuclease activity"/>
    <property type="evidence" value="ECO:0007669"/>
    <property type="project" value="TreeGrafter"/>
</dbReference>
<comment type="caution">
    <text evidence="3">The sequence shown here is derived from an EMBL/GenBank/DDBJ whole genome shotgun (WGS) entry which is preliminary data.</text>
</comment>
<sequence>MRGGSGRPARIKSRNMKKLLFTLLFCAAAAAAAGSEPAELKLLSYNIRYIGAPGDEGDFAWDARKEASIRMIRDVRPDVIGFQEPRRQQVAYLVEQLPEYGHIEMGRDFGAKDDPGEHLMIMYLRERYELLDHGHYWLSETPDEVSQGWDGRCRRVTVWARLRDRATGREFCLFDTHLDHIGKTARLEGARLNVERMRSIAGKRTPQFIVGDMNATAGTPGGVCLEPYFKWLKSACEEAPLTDPRPTYHGFGKAKPLHIDHIFYRCAEPLRYQLLDSTGYGVQYLSDHYPIVCTFRF</sequence>
<evidence type="ECO:0000313" key="4">
    <source>
        <dbReference type="Proteomes" id="UP001055105"/>
    </source>
</evidence>
<keyword evidence="3" id="KW-0378">Hydrolase</keyword>
<reference evidence="3" key="1">
    <citation type="submission" date="2022-01" db="EMBL/GenBank/DDBJ databases">
        <title>Novel bile acid biosynthetic pathways are enriched in the microbiome of centenarians.</title>
        <authorList>
            <person name="Sato Y."/>
            <person name="Atarashi K."/>
            <person name="Plichta R.D."/>
            <person name="Arai Y."/>
            <person name="Sasajima S."/>
            <person name="Kearney M.S."/>
            <person name="Suda W."/>
            <person name="Takeshita K."/>
            <person name="Sasaki T."/>
            <person name="Okamoto S."/>
            <person name="Skelly N.A."/>
            <person name="Okamura Y."/>
            <person name="Vlamakis H."/>
            <person name="Li Y."/>
            <person name="Tanoue T."/>
            <person name="Takei H."/>
            <person name="Nittono H."/>
            <person name="Narushima S."/>
            <person name="Irie J."/>
            <person name="Itoh H."/>
            <person name="Moriya K."/>
            <person name="Sugiura Y."/>
            <person name="Suematsu M."/>
            <person name="Moritoki N."/>
            <person name="Shibata S."/>
            <person name="Littman R.D."/>
            <person name="Fischbach A.M."/>
            <person name="Uwamino Y."/>
            <person name="Inoue T."/>
            <person name="Honda A."/>
            <person name="Hattori M."/>
            <person name="Murai T."/>
            <person name="Xavier J.R."/>
            <person name="Hirose N."/>
            <person name="Honda K."/>
        </authorList>
    </citation>
    <scope>NUCLEOTIDE SEQUENCE</scope>
    <source>
        <strain evidence="3">CE91-St16</strain>
    </source>
</reference>
<feature type="signal peptide" evidence="1">
    <location>
        <begin position="1"/>
        <end position="32"/>
    </location>
</feature>
<dbReference type="InterPro" id="IPR005135">
    <property type="entry name" value="Endo/exonuclease/phosphatase"/>
</dbReference>
<protein>
    <submittedName>
        <fullName evidence="3">Endonuclease</fullName>
    </submittedName>
</protein>
<dbReference type="GO" id="GO:0004519">
    <property type="term" value="F:endonuclease activity"/>
    <property type="evidence" value="ECO:0007669"/>
    <property type="project" value="UniProtKB-KW"/>
</dbReference>
<proteinExistence type="predicted"/>
<dbReference type="Proteomes" id="UP001055105">
    <property type="component" value="Unassembled WGS sequence"/>
</dbReference>
<dbReference type="InterPro" id="IPR050410">
    <property type="entry name" value="CCR4/nocturin_mRNA_transcr"/>
</dbReference>
<dbReference type="Gene3D" id="3.60.10.10">
    <property type="entry name" value="Endonuclease/exonuclease/phosphatase"/>
    <property type="match status" value="1"/>
</dbReference>
<dbReference type="PANTHER" id="PTHR12121">
    <property type="entry name" value="CARBON CATABOLITE REPRESSOR PROTEIN 4"/>
    <property type="match status" value="1"/>
</dbReference>
<gene>
    <name evidence="3" type="ORF">CE91St16_11220</name>
</gene>
<dbReference type="InterPro" id="IPR036691">
    <property type="entry name" value="Endo/exonu/phosph_ase_sf"/>
</dbReference>
<dbReference type="SUPFAM" id="SSF56219">
    <property type="entry name" value="DNase I-like"/>
    <property type="match status" value="1"/>
</dbReference>
<dbReference type="CDD" id="cd09083">
    <property type="entry name" value="EEP-1"/>
    <property type="match status" value="1"/>
</dbReference>
<dbReference type="Pfam" id="PF03372">
    <property type="entry name" value="Exo_endo_phos"/>
    <property type="match status" value="1"/>
</dbReference>
<dbReference type="PANTHER" id="PTHR12121:SF36">
    <property type="entry name" value="ENDONUCLEASE_EXONUCLEASE_PHOSPHATASE DOMAIN-CONTAINING PROTEIN"/>
    <property type="match status" value="1"/>
</dbReference>
<keyword evidence="3" id="KW-0255">Endonuclease</keyword>
<dbReference type="AlphaFoldDB" id="A0AA37KNL7"/>